<reference evidence="2 3" key="1">
    <citation type="submission" date="2021-05" db="EMBL/GenBank/DDBJ databases">
        <title>Direct Submission.</title>
        <authorList>
            <person name="Li K."/>
            <person name="Gao J."/>
        </authorList>
    </citation>
    <scope>NUCLEOTIDE SEQUENCE [LARGE SCALE GENOMIC DNA]</scope>
    <source>
        <strain evidence="2 3">Mg02</strain>
    </source>
</reference>
<keyword evidence="3" id="KW-1185">Reference proteome</keyword>
<dbReference type="Proteomes" id="UP000676079">
    <property type="component" value="Chromosome"/>
</dbReference>
<feature type="transmembrane region" description="Helical" evidence="1">
    <location>
        <begin position="29"/>
        <end position="54"/>
    </location>
</feature>
<gene>
    <name evidence="2" type="ORF">KGD84_21275</name>
</gene>
<evidence type="ECO:0000313" key="2">
    <source>
        <dbReference type="EMBL" id="QUX20974.1"/>
    </source>
</evidence>
<evidence type="ECO:0000313" key="3">
    <source>
        <dbReference type="Proteomes" id="UP000676079"/>
    </source>
</evidence>
<accession>A0ABX8BFE8</accession>
<organism evidence="2 3">
    <name type="scientific">Nocardiopsis changdeensis</name>
    <dbReference type="NCBI Taxonomy" id="2831969"/>
    <lineage>
        <taxon>Bacteria</taxon>
        <taxon>Bacillati</taxon>
        <taxon>Actinomycetota</taxon>
        <taxon>Actinomycetes</taxon>
        <taxon>Streptosporangiales</taxon>
        <taxon>Nocardiopsidaceae</taxon>
        <taxon>Nocardiopsis</taxon>
    </lineage>
</organism>
<sequence>MAIAACLALLFAVIAMLLTREEKKSWSAALRASFTTFLATMTALIAMVGVVFAVL</sequence>
<keyword evidence="1" id="KW-0812">Transmembrane</keyword>
<dbReference type="RefSeq" id="WP_220562170.1">
    <property type="nucleotide sequence ID" value="NZ_CP074133.1"/>
</dbReference>
<protein>
    <submittedName>
        <fullName evidence="2">Uncharacterized protein</fullName>
    </submittedName>
</protein>
<name>A0ABX8BFE8_9ACTN</name>
<proteinExistence type="predicted"/>
<dbReference type="EMBL" id="CP074133">
    <property type="protein sequence ID" value="QUX20974.1"/>
    <property type="molecule type" value="Genomic_DNA"/>
</dbReference>
<evidence type="ECO:0000256" key="1">
    <source>
        <dbReference type="SAM" id="Phobius"/>
    </source>
</evidence>
<keyword evidence="1" id="KW-0472">Membrane</keyword>
<keyword evidence="1" id="KW-1133">Transmembrane helix</keyword>